<dbReference type="AlphaFoldDB" id="A0A4P6L304"/>
<organism evidence="2 3">
    <name type="scientific">Pseudoduganella lutea</name>
    <dbReference type="NCBI Taxonomy" id="321985"/>
    <lineage>
        <taxon>Bacteria</taxon>
        <taxon>Pseudomonadati</taxon>
        <taxon>Pseudomonadota</taxon>
        <taxon>Betaproteobacteria</taxon>
        <taxon>Burkholderiales</taxon>
        <taxon>Oxalobacteraceae</taxon>
        <taxon>Telluria group</taxon>
        <taxon>Pseudoduganella</taxon>
    </lineage>
</organism>
<dbReference type="RefSeq" id="WP_130189059.1">
    <property type="nucleotide sequence ID" value="NZ_CP035913.1"/>
</dbReference>
<protein>
    <recommendedName>
        <fullName evidence="4">3-oxoacyl-ACP synthase</fullName>
    </recommendedName>
</protein>
<feature type="transmembrane region" description="Helical" evidence="1">
    <location>
        <begin position="7"/>
        <end position="26"/>
    </location>
</feature>
<evidence type="ECO:0000313" key="2">
    <source>
        <dbReference type="EMBL" id="QBE65950.1"/>
    </source>
</evidence>
<dbReference type="EMBL" id="CP035913">
    <property type="protein sequence ID" value="QBE65950.1"/>
    <property type="molecule type" value="Genomic_DNA"/>
</dbReference>
<keyword evidence="1" id="KW-0812">Transmembrane</keyword>
<name>A0A4P6L304_9BURK</name>
<feature type="transmembrane region" description="Helical" evidence="1">
    <location>
        <begin position="38"/>
        <end position="56"/>
    </location>
</feature>
<dbReference type="KEGG" id="plue:EWM63_25640"/>
<evidence type="ECO:0008006" key="4">
    <source>
        <dbReference type="Google" id="ProtNLM"/>
    </source>
</evidence>
<dbReference type="OrthoDB" id="9178072at2"/>
<evidence type="ECO:0000313" key="3">
    <source>
        <dbReference type="Proteomes" id="UP000290637"/>
    </source>
</evidence>
<proteinExistence type="predicted"/>
<gene>
    <name evidence="2" type="ORF">EWM63_25640</name>
</gene>
<accession>A0A4P6L304</accession>
<dbReference type="PROSITE" id="PS51257">
    <property type="entry name" value="PROKAR_LIPOPROTEIN"/>
    <property type="match status" value="1"/>
</dbReference>
<sequence>MGAWIKGGLAALVAFVACWGGAIAWWQASGKSPSNGELFAFLVAVPLALVAAVVAGRRLLAARAEAAPPAAPAQAATPAPAVAGPSLAVLAVALRTPHGAAPAELAEAIAGQQARGDLDPELLDDEGYPVMSARADDPISPDERDEIAQWFDAQGMLDPLLADEQWRTLGMATQVAAELAQHAAGHPHALPDEGTAGTASLPALPPLQVLLALSAAWSEAQRNAAAAWIRHVVEASGWPADRISITVAAQVANGAAVSNWLVQLTAHAAGTPALAMLLAGDSQIGESSVNALAADGRLFLATRQQGLIPGEGAAGLLLADVTQAALLGGEATQLHAVAAQRDDSADVARKADAALLRRLAGEACTQAAIAPAAVAMLAADTGHRTSRMMELMDLANDHLAHLDTGTDVLATGTACGHAGAVSFVAALALAHQQALERQAPVLCVSNEDARHRSAVLVRPQALQS</sequence>
<keyword evidence="1" id="KW-0472">Membrane</keyword>
<reference evidence="2 3" key="1">
    <citation type="submission" date="2019-02" db="EMBL/GenBank/DDBJ databases">
        <title>Draft Genome Sequences of Six Type Strains of the Genus Massilia.</title>
        <authorList>
            <person name="Miess H."/>
            <person name="Frediansyhah A."/>
            <person name="Gross H."/>
        </authorList>
    </citation>
    <scope>NUCLEOTIDE SEQUENCE [LARGE SCALE GENOMIC DNA]</scope>
    <source>
        <strain evidence="2 3">DSM 17473</strain>
    </source>
</reference>
<keyword evidence="3" id="KW-1185">Reference proteome</keyword>
<dbReference type="Proteomes" id="UP000290637">
    <property type="component" value="Chromosome"/>
</dbReference>
<keyword evidence="1" id="KW-1133">Transmembrane helix</keyword>
<evidence type="ECO:0000256" key="1">
    <source>
        <dbReference type="SAM" id="Phobius"/>
    </source>
</evidence>